<organism evidence="2 3">
    <name type="scientific">Rubroshorea leprosula</name>
    <dbReference type="NCBI Taxonomy" id="152421"/>
    <lineage>
        <taxon>Eukaryota</taxon>
        <taxon>Viridiplantae</taxon>
        <taxon>Streptophyta</taxon>
        <taxon>Embryophyta</taxon>
        <taxon>Tracheophyta</taxon>
        <taxon>Spermatophyta</taxon>
        <taxon>Magnoliopsida</taxon>
        <taxon>eudicotyledons</taxon>
        <taxon>Gunneridae</taxon>
        <taxon>Pentapetalae</taxon>
        <taxon>rosids</taxon>
        <taxon>malvids</taxon>
        <taxon>Malvales</taxon>
        <taxon>Dipterocarpaceae</taxon>
        <taxon>Rubroshorea</taxon>
    </lineage>
</organism>
<gene>
    <name evidence="2" type="ORF">SLEP1_g38116</name>
</gene>
<dbReference type="SUPFAM" id="SSF88697">
    <property type="entry name" value="PUA domain-like"/>
    <property type="match status" value="1"/>
</dbReference>
<sequence>MLDFGAPESPVRNRLATALHESIASGAFFGTYCKLDSLYDESGLKQKEKWDELIRDKGSELKDILKTVTFELHVQEPYFTQLKDGLKTIEGRCAVGNYNRITSGAMILFNKCLVLEVQDIHHHSSFSEMLETEGLTKVVPGVQTVEEGVKVYRKFYTEEKEKSNGVLAIFVAKLACQPYLTLARILCGLSYAGIQSLLSRDL</sequence>
<dbReference type="AlphaFoldDB" id="A0AAV5KWW2"/>
<feature type="domain" description="ASCH" evidence="1">
    <location>
        <begin position="72"/>
        <end position="175"/>
    </location>
</feature>
<evidence type="ECO:0000259" key="1">
    <source>
        <dbReference type="SMART" id="SM01022"/>
    </source>
</evidence>
<dbReference type="Gene3D" id="2.30.130.30">
    <property type="entry name" value="Hypothetical protein"/>
    <property type="match status" value="1"/>
</dbReference>
<dbReference type="SMART" id="SM01022">
    <property type="entry name" value="ASCH"/>
    <property type="match status" value="1"/>
</dbReference>
<dbReference type="EMBL" id="BPVZ01000082">
    <property type="protein sequence ID" value="GKV29164.1"/>
    <property type="molecule type" value="Genomic_DNA"/>
</dbReference>
<evidence type="ECO:0000313" key="3">
    <source>
        <dbReference type="Proteomes" id="UP001054252"/>
    </source>
</evidence>
<keyword evidence="3" id="KW-1185">Reference proteome</keyword>
<dbReference type="Proteomes" id="UP001054252">
    <property type="component" value="Unassembled WGS sequence"/>
</dbReference>
<proteinExistence type="predicted"/>
<dbReference type="CDD" id="cd06555">
    <property type="entry name" value="ASCH_PF0470_like"/>
    <property type="match status" value="1"/>
</dbReference>
<dbReference type="InterPro" id="IPR007374">
    <property type="entry name" value="ASCH_domain"/>
</dbReference>
<dbReference type="PANTHER" id="PTHR34204:SF3">
    <property type="entry name" value="ASCH DOMAIN-CONTAINING PROTEIN"/>
    <property type="match status" value="1"/>
</dbReference>
<dbReference type="InterPro" id="IPR015947">
    <property type="entry name" value="PUA-like_sf"/>
</dbReference>
<reference evidence="2 3" key="1">
    <citation type="journal article" date="2021" name="Commun. Biol.">
        <title>The genome of Shorea leprosula (Dipterocarpaceae) highlights the ecological relevance of drought in aseasonal tropical rainforests.</title>
        <authorList>
            <person name="Ng K.K.S."/>
            <person name="Kobayashi M.J."/>
            <person name="Fawcett J.A."/>
            <person name="Hatakeyama M."/>
            <person name="Paape T."/>
            <person name="Ng C.H."/>
            <person name="Ang C.C."/>
            <person name="Tnah L.H."/>
            <person name="Lee C.T."/>
            <person name="Nishiyama T."/>
            <person name="Sese J."/>
            <person name="O'Brien M.J."/>
            <person name="Copetti D."/>
            <person name="Mohd Noor M.I."/>
            <person name="Ong R.C."/>
            <person name="Putra M."/>
            <person name="Sireger I.Z."/>
            <person name="Indrioko S."/>
            <person name="Kosugi Y."/>
            <person name="Izuno A."/>
            <person name="Isagi Y."/>
            <person name="Lee S.L."/>
            <person name="Shimizu K.K."/>
        </authorList>
    </citation>
    <scope>NUCLEOTIDE SEQUENCE [LARGE SCALE GENOMIC DNA]</scope>
    <source>
        <strain evidence="2">214</strain>
    </source>
</reference>
<name>A0AAV5KWW2_9ROSI</name>
<comment type="caution">
    <text evidence="2">The sequence shown here is derived from an EMBL/GenBank/DDBJ whole genome shotgun (WGS) entry which is preliminary data.</text>
</comment>
<dbReference type="PANTHER" id="PTHR34204">
    <property type="entry name" value="RNA-BINDING ASCH DOMAIN PROTEIN"/>
    <property type="match status" value="1"/>
</dbReference>
<dbReference type="Pfam" id="PF04266">
    <property type="entry name" value="ASCH"/>
    <property type="match status" value="1"/>
</dbReference>
<accession>A0AAV5KWW2</accession>
<protein>
    <recommendedName>
        <fullName evidence="1">ASCH domain-containing protein</fullName>
    </recommendedName>
</protein>
<evidence type="ECO:0000313" key="2">
    <source>
        <dbReference type="EMBL" id="GKV29164.1"/>
    </source>
</evidence>